<evidence type="ECO:0000313" key="4">
    <source>
        <dbReference type="Proteomes" id="UP000181942"/>
    </source>
</evidence>
<evidence type="ECO:0000256" key="2">
    <source>
        <dbReference type="SAM" id="Phobius"/>
    </source>
</evidence>
<protein>
    <submittedName>
        <fullName evidence="3">Uncharacterized protein</fullName>
    </submittedName>
</protein>
<keyword evidence="2" id="KW-1133">Transmembrane helix</keyword>
<keyword evidence="2" id="KW-0812">Transmembrane</keyword>
<evidence type="ECO:0000256" key="1">
    <source>
        <dbReference type="SAM" id="MobiDB-lite"/>
    </source>
</evidence>
<proteinExistence type="predicted"/>
<dbReference type="OrthoDB" id="4350047at2"/>
<reference evidence="3 4" key="1">
    <citation type="submission" date="2016-10" db="EMBL/GenBank/DDBJ databases">
        <authorList>
            <person name="de Groot N.N."/>
        </authorList>
    </citation>
    <scope>NUCLEOTIDE SEQUENCE [LARGE SCALE GENOMIC DNA]</scope>
    <source>
        <strain evidence="3 4">OK461</strain>
    </source>
</reference>
<organism evidence="3 4">
    <name type="scientific">Streptomyces mirabilis</name>
    <dbReference type="NCBI Taxonomy" id="68239"/>
    <lineage>
        <taxon>Bacteria</taxon>
        <taxon>Bacillati</taxon>
        <taxon>Actinomycetota</taxon>
        <taxon>Actinomycetes</taxon>
        <taxon>Kitasatosporales</taxon>
        <taxon>Streptomycetaceae</taxon>
        <taxon>Streptomyces</taxon>
    </lineage>
</organism>
<feature type="transmembrane region" description="Helical" evidence="2">
    <location>
        <begin position="28"/>
        <end position="46"/>
    </location>
</feature>
<keyword evidence="2" id="KW-0472">Membrane</keyword>
<dbReference type="AlphaFoldDB" id="A0A1I2WDS6"/>
<feature type="transmembrane region" description="Helical" evidence="2">
    <location>
        <begin position="116"/>
        <end position="136"/>
    </location>
</feature>
<evidence type="ECO:0000313" key="3">
    <source>
        <dbReference type="EMBL" id="SFG98807.1"/>
    </source>
</evidence>
<dbReference type="Proteomes" id="UP000181942">
    <property type="component" value="Unassembled WGS sequence"/>
</dbReference>
<feature type="transmembrane region" description="Helical" evidence="2">
    <location>
        <begin position="79"/>
        <end position="104"/>
    </location>
</feature>
<sequence length="448" mass="47924">MPAPEEPPLRSATEPLLRPPKSGFLDKAAYIAAPGTVAIGLLYYFGNVYQRAYYTALGVIPEDLQFSVQAMLAESPDAIFLPLWFLLVCGLIVLLVLGWAGQSLSGPRHAARRSKVIFWLLGSGLVLLLLGFPVFLWEENLPTLPGGWAAQFVPAMLVALGATLAFFAVQLRLTHDGRTHDRPARTGDRLWLSGGALLLGLLTMTLFFTMARYASMAGVSNAVATAQDHYRKSQHVLVHSRVILQHHAQGIRYQDLGDRAGPYRYVVPWEVTAVRVTLNRPGSSAVCESATWPFSPGCSSMFSQPFSVIEVSPVSVAAAKCCNVVGTWPVLTKSTLPPAGSPTFAVGTWISGAVRPSSEPSPTSTLPSAGPPADAVLRTDPVAVVPVGWLPGTPATPAPVLAPRCRGQRGNHRCHGKASGDHRRHGVGPPLPSVQLAGPQRGTPVRKR</sequence>
<accession>A0A1I2WDS6</accession>
<feature type="transmembrane region" description="Helical" evidence="2">
    <location>
        <begin position="190"/>
        <end position="211"/>
    </location>
</feature>
<feature type="region of interest" description="Disordered" evidence="1">
    <location>
        <begin position="396"/>
        <end position="448"/>
    </location>
</feature>
<feature type="compositionally biased region" description="Basic residues" evidence="1">
    <location>
        <begin position="406"/>
        <end position="426"/>
    </location>
</feature>
<gene>
    <name evidence="3" type="ORF">SAMN02787118_13645</name>
</gene>
<feature type="compositionally biased region" description="Low complexity" evidence="1">
    <location>
        <begin position="356"/>
        <end position="368"/>
    </location>
</feature>
<name>A0A1I2WDS6_9ACTN</name>
<feature type="transmembrane region" description="Helical" evidence="2">
    <location>
        <begin position="148"/>
        <end position="169"/>
    </location>
</feature>
<dbReference type="RefSeq" id="WP_143138388.1">
    <property type="nucleotide sequence ID" value="NZ_FONR01000036.1"/>
</dbReference>
<feature type="region of interest" description="Disordered" evidence="1">
    <location>
        <begin position="355"/>
        <end position="374"/>
    </location>
</feature>
<dbReference type="EMBL" id="FONR01000036">
    <property type="protein sequence ID" value="SFG98807.1"/>
    <property type="molecule type" value="Genomic_DNA"/>
</dbReference>